<dbReference type="InterPro" id="IPR014017">
    <property type="entry name" value="DNA_helicase_UvrD-like_C"/>
</dbReference>
<dbReference type="PANTHER" id="PTHR11070:SF2">
    <property type="entry name" value="ATP-DEPENDENT DNA HELICASE SRS2"/>
    <property type="match status" value="1"/>
</dbReference>
<feature type="domain" description="UvrD-like helicase C-terminal" evidence="15">
    <location>
        <begin position="292"/>
        <end position="573"/>
    </location>
</feature>
<proteinExistence type="inferred from homology"/>
<name>A0A9J6ZRI5_9BACT</name>
<dbReference type="InterPro" id="IPR014016">
    <property type="entry name" value="UvrD-like_ATP-bd"/>
</dbReference>
<dbReference type="PROSITE" id="PS51198">
    <property type="entry name" value="UVRD_HELICASE_ATP_BIND"/>
    <property type="match status" value="1"/>
</dbReference>
<organism evidence="16 17">
    <name type="scientific">Xiashengella succiniciproducens</name>
    <dbReference type="NCBI Taxonomy" id="2949635"/>
    <lineage>
        <taxon>Bacteria</taxon>
        <taxon>Pseudomonadati</taxon>
        <taxon>Bacteroidota</taxon>
        <taxon>Bacteroidia</taxon>
        <taxon>Marinilabiliales</taxon>
        <taxon>Marinilabiliaceae</taxon>
        <taxon>Xiashengella</taxon>
    </lineage>
</organism>
<gene>
    <name evidence="16" type="ORF">M9189_02320</name>
</gene>
<dbReference type="Proteomes" id="UP001056426">
    <property type="component" value="Chromosome"/>
</dbReference>
<comment type="similarity">
    <text evidence="1">Belongs to the helicase family. UvrD subfamily.</text>
</comment>
<dbReference type="EMBL" id="CP098400">
    <property type="protein sequence ID" value="URW80195.1"/>
    <property type="molecule type" value="Genomic_DNA"/>
</dbReference>
<dbReference type="Pfam" id="PF21196">
    <property type="entry name" value="PcrA_UvrD_tudor"/>
    <property type="match status" value="1"/>
</dbReference>
<evidence type="ECO:0000256" key="11">
    <source>
        <dbReference type="ARBA" id="ARBA00048988"/>
    </source>
</evidence>
<dbReference type="Gene3D" id="3.40.50.300">
    <property type="entry name" value="P-loop containing nucleotide triphosphate hydrolases"/>
    <property type="match status" value="2"/>
</dbReference>
<keyword evidence="2 12" id="KW-0547">Nucleotide-binding</keyword>
<dbReference type="GO" id="GO:0005829">
    <property type="term" value="C:cytosol"/>
    <property type="evidence" value="ECO:0007669"/>
    <property type="project" value="TreeGrafter"/>
</dbReference>
<dbReference type="GO" id="GO:0043138">
    <property type="term" value="F:3'-5' DNA helicase activity"/>
    <property type="evidence" value="ECO:0007669"/>
    <property type="project" value="UniProtKB-EC"/>
</dbReference>
<dbReference type="InterPro" id="IPR013986">
    <property type="entry name" value="DExx_box_DNA_helicase_dom_sf"/>
</dbReference>
<keyword evidence="5 12" id="KW-0067">ATP-binding</keyword>
<dbReference type="KEGG" id="alkq:M9189_02320"/>
<evidence type="ECO:0000256" key="10">
    <source>
        <dbReference type="ARBA" id="ARBA00034923"/>
    </source>
</evidence>
<evidence type="ECO:0000256" key="9">
    <source>
        <dbReference type="ARBA" id="ARBA00034808"/>
    </source>
</evidence>
<accession>A0A9J6ZRI5</accession>
<reference evidence="16" key="1">
    <citation type="submission" date="2022-05" db="EMBL/GenBank/DDBJ databases">
        <authorList>
            <person name="Sun X."/>
        </authorList>
    </citation>
    <scope>NUCLEOTIDE SEQUENCE</scope>
    <source>
        <strain evidence="16">Ai-910</strain>
    </source>
</reference>
<dbReference type="GO" id="GO:0016787">
    <property type="term" value="F:hydrolase activity"/>
    <property type="evidence" value="ECO:0007669"/>
    <property type="project" value="UniProtKB-UniRule"/>
</dbReference>
<dbReference type="AlphaFoldDB" id="A0A9J6ZRI5"/>
<feature type="binding site" evidence="12">
    <location>
        <begin position="27"/>
        <end position="34"/>
    </location>
    <ligand>
        <name>ATP</name>
        <dbReference type="ChEBI" id="CHEBI:30616"/>
    </ligand>
</feature>
<evidence type="ECO:0000256" key="3">
    <source>
        <dbReference type="ARBA" id="ARBA00022801"/>
    </source>
</evidence>
<dbReference type="CDD" id="cd18807">
    <property type="entry name" value="SF1_C_UvrD"/>
    <property type="match status" value="1"/>
</dbReference>
<dbReference type="CDD" id="cd17932">
    <property type="entry name" value="DEXQc_UvrD"/>
    <property type="match status" value="1"/>
</dbReference>
<evidence type="ECO:0000256" key="7">
    <source>
        <dbReference type="ARBA" id="ARBA00023235"/>
    </source>
</evidence>
<dbReference type="GO" id="GO:0003677">
    <property type="term" value="F:DNA binding"/>
    <property type="evidence" value="ECO:0007669"/>
    <property type="project" value="UniProtKB-KW"/>
</dbReference>
<evidence type="ECO:0000259" key="15">
    <source>
        <dbReference type="PROSITE" id="PS51217"/>
    </source>
</evidence>
<dbReference type="Pfam" id="PF00580">
    <property type="entry name" value="UvrD-helicase"/>
    <property type="match status" value="1"/>
</dbReference>
<dbReference type="Gene3D" id="1.10.486.10">
    <property type="entry name" value="PCRA, domain 4"/>
    <property type="match status" value="1"/>
</dbReference>
<evidence type="ECO:0000256" key="12">
    <source>
        <dbReference type="PROSITE-ProRule" id="PRU00560"/>
    </source>
</evidence>
<feature type="region of interest" description="Disordered" evidence="13">
    <location>
        <begin position="674"/>
        <end position="705"/>
    </location>
</feature>
<dbReference type="RefSeq" id="WP_250724323.1">
    <property type="nucleotide sequence ID" value="NZ_CP098400.1"/>
</dbReference>
<evidence type="ECO:0000256" key="8">
    <source>
        <dbReference type="ARBA" id="ARBA00034617"/>
    </source>
</evidence>
<dbReference type="Pfam" id="PF13361">
    <property type="entry name" value="UvrD_C"/>
    <property type="match status" value="1"/>
</dbReference>
<feature type="compositionally biased region" description="Low complexity" evidence="13">
    <location>
        <begin position="689"/>
        <end position="704"/>
    </location>
</feature>
<keyword evidence="6" id="KW-0238">DNA-binding</keyword>
<evidence type="ECO:0000256" key="13">
    <source>
        <dbReference type="SAM" id="MobiDB-lite"/>
    </source>
</evidence>
<keyword evidence="17" id="KW-1185">Reference proteome</keyword>
<reference evidence="16" key="2">
    <citation type="submission" date="2022-06" db="EMBL/GenBank/DDBJ databases">
        <title>Xiashengella guii gen. nov. sp. nov., a bacterium isolated form anaerobic digestion tank.</title>
        <authorList>
            <person name="Huang H."/>
        </authorList>
    </citation>
    <scope>NUCLEOTIDE SEQUENCE</scope>
    <source>
        <strain evidence="16">Ai-910</strain>
    </source>
</reference>
<evidence type="ECO:0000256" key="2">
    <source>
        <dbReference type="ARBA" id="ARBA00022741"/>
    </source>
</evidence>
<comment type="catalytic activity">
    <reaction evidence="8">
        <text>Couples ATP hydrolysis with the unwinding of duplex DNA by translocating in the 3'-5' direction.</text>
        <dbReference type="EC" id="5.6.2.4"/>
    </reaction>
</comment>
<evidence type="ECO:0000256" key="6">
    <source>
        <dbReference type="ARBA" id="ARBA00023125"/>
    </source>
</evidence>
<evidence type="ECO:0000256" key="1">
    <source>
        <dbReference type="ARBA" id="ARBA00009922"/>
    </source>
</evidence>
<dbReference type="SUPFAM" id="SSF52540">
    <property type="entry name" value="P-loop containing nucleoside triphosphate hydrolases"/>
    <property type="match status" value="1"/>
</dbReference>
<keyword evidence="3 12" id="KW-0378">Hydrolase</keyword>
<dbReference type="InterPro" id="IPR027417">
    <property type="entry name" value="P-loop_NTPase"/>
</dbReference>
<dbReference type="PANTHER" id="PTHR11070">
    <property type="entry name" value="UVRD / RECB / PCRA DNA HELICASE FAMILY MEMBER"/>
    <property type="match status" value="1"/>
</dbReference>
<keyword evidence="7" id="KW-0413">Isomerase</keyword>
<feature type="domain" description="UvrD-like helicase ATP-binding" evidence="14">
    <location>
        <begin position="6"/>
        <end position="291"/>
    </location>
</feature>
<dbReference type="PROSITE" id="PS51217">
    <property type="entry name" value="UVRD_HELICASE_CTER"/>
    <property type="match status" value="1"/>
</dbReference>
<evidence type="ECO:0000313" key="16">
    <source>
        <dbReference type="EMBL" id="URW80195.1"/>
    </source>
</evidence>
<comment type="catalytic activity">
    <reaction evidence="11">
        <text>ATP + H2O = ADP + phosphate + H(+)</text>
        <dbReference type="Rhea" id="RHEA:13065"/>
        <dbReference type="ChEBI" id="CHEBI:15377"/>
        <dbReference type="ChEBI" id="CHEBI:15378"/>
        <dbReference type="ChEBI" id="CHEBI:30616"/>
        <dbReference type="ChEBI" id="CHEBI:43474"/>
        <dbReference type="ChEBI" id="CHEBI:456216"/>
        <dbReference type="EC" id="5.6.2.4"/>
    </reaction>
</comment>
<evidence type="ECO:0000259" key="14">
    <source>
        <dbReference type="PROSITE" id="PS51198"/>
    </source>
</evidence>
<dbReference type="InterPro" id="IPR000212">
    <property type="entry name" value="DNA_helicase_UvrD/REP"/>
</dbReference>
<keyword evidence="4 12" id="KW-0347">Helicase</keyword>
<protein>
    <recommendedName>
        <fullName evidence="9">DNA 3'-5' helicase</fullName>
        <ecNumber evidence="9">5.6.2.4</ecNumber>
    </recommendedName>
    <alternativeName>
        <fullName evidence="10">DNA 3'-5' helicase II</fullName>
    </alternativeName>
</protein>
<evidence type="ECO:0000256" key="4">
    <source>
        <dbReference type="ARBA" id="ARBA00022806"/>
    </source>
</evidence>
<dbReference type="EC" id="5.6.2.4" evidence="9"/>
<dbReference type="GO" id="GO:0033202">
    <property type="term" value="C:DNA helicase complex"/>
    <property type="evidence" value="ECO:0007669"/>
    <property type="project" value="TreeGrafter"/>
</dbReference>
<evidence type="ECO:0000256" key="5">
    <source>
        <dbReference type="ARBA" id="ARBA00022840"/>
    </source>
</evidence>
<dbReference type="GO" id="GO:0000725">
    <property type="term" value="P:recombinational repair"/>
    <property type="evidence" value="ECO:0007669"/>
    <property type="project" value="TreeGrafter"/>
</dbReference>
<evidence type="ECO:0000313" key="17">
    <source>
        <dbReference type="Proteomes" id="UP001056426"/>
    </source>
</evidence>
<dbReference type="Gene3D" id="1.10.10.160">
    <property type="match status" value="1"/>
</dbReference>
<dbReference type="GO" id="GO:0005524">
    <property type="term" value="F:ATP binding"/>
    <property type="evidence" value="ECO:0007669"/>
    <property type="project" value="UniProtKB-UniRule"/>
</dbReference>
<sequence length="768" mass="86555">MPEFLQQLNDAQREAVLSTDGPNLVIAGAGSGKTRVLTYRIAYLLSGNAAPWNILALTFTNKAAAEMKERIASLVGRERASRLWMGTFHSIFLRILRAEHERTGYPSNFTIYDTGDSKSLIKSILNEMGIKEKEYRPGLVLSKISSAKNNLILPNAYARDQKRLMSDAASKVPRVHEIYARYMKECYKAGAMDFDDLLLNTNILFRDHPDVLAKYCNLFKYILVDEYQDTNMSQYLIIRKLAEPDRNITVVGDDAQSIYGFRGAKIENILNFRNDYPDYKLFKLEQNYRSTQTIVNAANSIISNNKGQIRKQVFSVNEEGEKIRILQAYSDVEEGYLIANDIVARKGGDEASFNDYAILYRTNAQSRIFEESFRKAGIPYRIYGGLSFYQRKEIKDLLAYLRMAINPRDGEALKRIINYPARGIGKTTLDRLEATAVHNDITIWEVLNHPGISALGFNSGTLRKLGAFTGIIKGFVAKSGELDAYNMTTEILATSGLLKELQSDTSTEGRARFENVDEMLNAVREFCDARKEAGEPASLTDYLAEVSLMTDQDNENEAESEKVTLMTIHSAKGLEFPYVYIVGIEEGTFPSPMSGSNMQELEEERRLFYVAVTRAEKRVTLSYARSRFKNGEFNFVNPSRFLREIDQSYLSIEEKSAFGGSGMREQSQARKPLFNFSDRPTEPSRPKFSSSFSNTVSGSSSEGGRFTDSKFSEFDRISVGCKVEHERFGLGEVIALEGQAPDTKAHVRFENAGTKQLLLKFAKLKILG</sequence>